<evidence type="ECO:0000313" key="2">
    <source>
        <dbReference type="Proteomes" id="UP000290439"/>
    </source>
</evidence>
<accession>A0A4U8VWK1</accession>
<gene>
    <name evidence="1" type="ORF">NCTC10797_00053</name>
</gene>
<dbReference type="EMBL" id="LR215973">
    <property type="protein sequence ID" value="VFA96304.1"/>
    <property type="molecule type" value="Genomic_DNA"/>
</dbReference>
<organism evidence="1 2">
    <name type="scientific">Nocardia cyriacigeorgica</name>
    <dbReference type="NCBI Taxonomy" id="135487"/>
    <lineage>
        <taxon>Bacteria</taxon>
        <taxon>Bacillati</taxon>
        <taxon>Actinomycetota</taxon>
        <taxon>Actinomycetes</taxon>
        <taxon>Mycobacteriales</taxon>
        <taxon>Nocardiaceae</taxon>
        <taxon>Nocardia</taxon>
    </lineage>
</organism>
<sequence length="461" mass="50803">MVDVTDLETTIAQVWSPDIRPLAKEAWHCYNSGAVRASIAATWTAVAADIITKLVRLADDGDNATAAFRAKVLEAQRCGLEASGIRAMQAIEAELVDKAVEFELVDSVGARELMRIREDRNLCVHPSLQQFGDVYNPLPEVARGHLAVALSTLLIHPPTQGRKLLEDFTNYICDPFFVPALPHIQAAFFDRVRSATKRNVVRLAAKHAVLQLDPGGRMDPEKHADRMAIALNAFAQRDRELVTSAVAEQRERFALSGSTVMLAALDRLGDQEYFWNLIDDSLAVRLQGLLGHQVPGAAPPGTHGAFFHLAVVRFALARQRLPELESLFDSLNLNDQIAICGAWPCRYFVPTVVDALRVASGWRVGEKVGATLLKHAPYLDANDLRTALSHWADNSNCREASGMPETAVALFHETNHLGGARVEAFRDFLQNVRAKMADDGGDRSYQEYYSYPALEAALTEL</sequence>
<proteinExistence type="predicted"/>
<protein>
    <submittedName>
        <fullName evidence="1">Uncharacterized protein</fullName>
    </submittedName>
</protein>
<evidence type="ECO:0000313" key="1">
    <source>
        <dbReference type="EMBL" id="VFA96304.1"/>
    </source>
</evidence>
<dbReference type="Proteomes" id="UP000290439">
    <property type="component" value="Chromosome"/>
</dbReference>
<reference evidence="1 2" key="1">
    <citation type="submission" date="2019-02" db="EMBL/GenBank/DDBJ databases">
        <authorList>
            <consortium name="Pathogen Informatics"/>
        </authorList>
    </citation>
    <scope>NUCLEOTIDE SEQUENCE [LARGE SCALE GENOMIC DNA]</scope>
    <source>
        <strain evidence="1 2">3012STDY6756504</strain>
    </source>
</reference>
<name>A0A4U8VWK1_9NOCA</name>
<dbReference type="AlphaFoldDB" id="A0A4U8VWK1"/>